<organism evidence="12 13">
    <name type="scientific">Kaistella daneshvariae</name>
    <dbReference type="NCBI Taxonomy" id="2487074"/>
    <lineage>
        <taxon>Bacteria</taxon>
        <taxon>Pseudomonadati</taxon>
        <taxon>Bacteroidota</taxon>
        <taxon>Flavobacteriia</taxon>
        <taxon>Flavobacteriales</taxon>
        <taxon>Weeksellaceae</taxon>
        <taxon>Chryseobacterium group</taxon>
        <taxon>Kaistella</taxon>
    </lineage>
</organism>
<evidence type="ECO:0000259" key="11">
    <source>
        <dbReference type="Pfam" id="PF13614"/>
    </source>
</evidence>
<keyword evidence="7" id="KW-0829">Tyrosine-protein kinase</keyword>
<evidence type="ECO:0000313" key="13">
    <source>
        <dbReference type="Proteomes" id="UP000274483"/>
    </source>
</evidence>
<dbReference type="InterPro" id="IPR027417">
    <property type="entry name" value="P-loop_NTPase"/>
</dbReference>
<comment type="similarity">
    <text evidence="1">Belongs to the CpsD/CapB family.</text>
</comment>
<keyword evidence="3 12" id="KW-0808">Transferase</keyword>
<comment type="catalytic activity">
    <reaction evidence="8">
        <text>L-tyrosyl-[protein] + ATP = O-phospho-L-tyrosyl-[protein] + ADP + H(+)</text>
        <dbReference type="Rhea" id="RHEA:10596"/>
        <dbReference type="Rhea" id="RHEA-COMP:10136"/>
        <dbReference type="Rhea" id="RHEA-COMP:20101"/>
        <dbReference type="ChEBI" id="CHEBI:15378"/>
        <dbReference type="ChEBI" id="CHEBI:30616"/>
        <dbReference type="ChEBI" id="CHEBI:46858"/>
        <dbReference type="ChEBI" id="CHEBI:61978"/>
        <dbReference type="ChEBI" id="CHEBI:456216"/>
        <dbReference type="EC" id="2.7.10.2"/>
    </reaction>
</comment>
<evidence type="ECO:0000256" key="3">
    <source>
        <dbReference type="ARBA" id="ARBA00022679"/>
    </source>
</evidence>
<evidence type="ECO:0000256" key="9">
    <source>
        <dbReference type="SAM" id="Coils"/>
    </source>
</evidence>
<dbReference type="CDD" id="cd05387">
    <property type="entry name" value="BY-kinase"/>
    <property type="match status" value="1"/>
</dbReference>
<dbReference type="NCBIfam" id="TIGR01007">
    <property type="entry name" value="eps_fam"/>
    <property type="match status" value="1"/>
</dbReference>
<evidence type="ECO:0000313" key="12">
    <source>
        <dbReference type="EMBL" id="AZI66643.1"/>
    </source>
</evidence>
<keyword evidence="9" id="KW-0175">Coiled coil</keyword>
<feature type="coiled-coil region" evidence="9">
    <location>
        <begin position="415"/>
        <end position="442"/>
    </location>
</feature>
<keyword evidence="6" id="KW-0067">ATP-binding</keyword>
<keyword evidence="10" id="KW-0812">Transmembrane</keyword>
<dbReference type="InterPro" id="IPR050445">
    <property type="entry name" value="Bact_polysacc_biosynth/exp"/>
</dbReference>
<evidence type="ECO:0000256" key="5">
    <source>
        <dbReference type="ARBA" id="ARBA00022777"/>
    </source>
</evidence>
<dbReference type="EC" id="2.7.10.2" evidence="2"/>
<dbReference type="GO" id="GO:0004715">
    <property type="term" value="F:non-membrane spanning protein tyrosine kinase activity"/>
    <property type="evidence" value="ECO:0007669"/>
    <property type="project" value="UniProtKB-EC"/>
</dbReference>
<keyword evidence="13" id="KW-1185">Reference proteome</keyword>
<accession>A0ABM7C6Q9</accession>
<dbReference type="InterPro" id="IPR005702">
    <property type="entry name" value="Wzc-like_C"/>
</dbReference>
<protein>
    <recommendedName>
        <fullName evidence="2">non-specific protein-tyrosine kinase</fullName>
        <ecNumber evidence="2">2.7.10.2</ecNumber>
    </recommendedName>
</protein>
<dbReference type="PANTHER" id="PTHR32309">
    <property type="entry name" value="TYROSINE-PROTEIN KINASE"/>
    <property type="match status" value="1"/>
</dbReference>
<evidence type="ECO:0000256" key="6">
    <source>
        <dbReference type="ARBA" id="ARBA00022840"/>
    </source>
</evidence>
<name>A0ABM7C6Q9_9FLAO</name>
<evidence type="ECO:0000256" key="7">
    <source>
        <dbReference type="ARBA" id="ARBA00023137"/>
    </source>
</evidence>
<dbReference type="EMBL" id="CP034158">
    <property type="protein sequence ID" value="AZI66643.1"/>
    <property type="molecule type" value="Genomic_DNA"/>
</dbReference>
<evidence type="ECO:0000256" key="2">
    <source>
        <dbReference type="ARBA" id="ARBA00011903"/>
    </source>
</evidence>
<keyword evidence="10" id="KW-0472">Membrane</keyword>
<dbReference type="Gene3D" id="3.40.50.300">
    <property type="entry name" value="P-loop containing nucleotide triphosphate hydrolases"/>
    <property type="match status" value="1"/>
</dbReference>
<keyword evidence="4" id="KW-0547">Nucleotide-binding</keyword>
<dbReference type="InterPro" id="IPR025669">
    <property type="entry name" value="AAA_dom"/>
</dbReference>
<gene>
    <name evidence="12" type="ORF">EIB71_02635</name>
</gene>
<evidence type="ECO:0000256" key="1">
    <source>
        <dbReference type="ARBA" id="ARBA00007316"/>
    </source>
</evidence>
<proteinExistence type="inferred from homology"/>
<reference evidence="12 13" key="1">
    <citation type="submission" date="2018-11" db="EMBL/GenBank/DDBJ databases">
        <title>Proposal to divide the Flavobacteriaceae and reorganize its genera based on Amino Acid Identity values calculated from whole genome sequences.</title>
        <authorList>
            <person name="Nicholson A.C."/>
            <person name="Gulvik C.A."/>
            <person name="Whitney A.M."/>
            <person name="Humrighouse B.W."/>
            <person name="Bell M."/>
            <person name="Holmes B."/>
            <person name="Steigerwalt A.G."/>
            <person name="Villarma A."/>
            <person name="Sheth M."/>
            <person name="Batra D."/>
            <person name="Pryor J."/>
            <person name="Bernardet J.-F."/>
            <person name="Hugo C."/>
            <person name="Kampfer P."/>
            <person name="Newman J.D."/>
            <person name="McQuiston J.R."/>
        </authorList>
    </citation>
    <scope>NUCLEOTIDE SEQUENCE [LARGE SCALE GENOMIC DNA]</scope>
    <source>
        <strain evidence="12 13">H3001</strain>
    </source>
</reference>
<dbReference type="PANTHER" id="PTHR32309:SF13">
    <property type="entry name" value="FERRIC ENTEROBACTIN TRANSPORT PROTEIN FEPE"/>
    <property type="match status" value="1"/>
</dbReference>
<keyword evidence="5" id="KW-0418">Kinase</keyword>
<sequence length="796" mass="88619">MAALHRCNTGNSDRDINFNPNLVKMELLENSVPAKRVQPLNLKKEISKYLKKWPWFVLSMALFYTAAKIYLRYAEPQYFTKTSLKLLESKSKNSAALSDLQNLGVGISSDTELQGETTIIVSKPVLKQVAKNLNLQVSFFSIGNIKEIELYKDSPYTGKILTVSNPERFSSAAYVIEPIGNNSYKIENSEIVYRFGIPAKFPFGTVVLQAKSGIVQRAPVKVIFRSLSYVVAGLESRINVSLPPDKGLLMDLTLVGPVPQKSEDILDELSKQYIIDGVNDKNQEAKNTQNFINGRLDIISEDLSGIEGEKERFKKTNQITDLEAQAGISLSNAEENTKIILTQSLQLDLINSVLASSGNQLMPAGLGLPGGVESSINQYNDLVITRNRVLKQATGENPAVIEMNKQITALKNLIKQNLLESRETLQLQIAQAKGQLNIAKGNINKFPTQEKIFRGIDRQQSLKEQLYLYLLQKREENAITLAVTAPKAKIVNPAFTTGIVKPNAQQIVYGSLAAGFLLPLLILVGANVLDTRVHSKQQILAQMPEASVIAEIPFHVEENAMVHANDFSVFAESFRILSSNLKYMLRAKELSHGGVVLVTSSVKGEGKTTISMNLALTLAGKSRVVIVGADIRNPQLHRFIKGENVGLTDYLVSDQNDPHTFIIPSGVTKNLDVLFSGQIAPNPNDLLDMSKFDDMIDLLKKKYDYVVLDSAPVMLVSDTLHLVENSDVVLYAVKSDFTEKEMINFAEGFQTENGIKNMAFIINGVKPENTRYGKRYGYGYYSYTHEEEQKWWKKWI</sequence>
<keyword evidence="10" id="KW-1133">Transmembrane helix</keyword>
<feature type="transmembrane region" description="Helical" evidence="10">
    <location>
        <begin position="507"/>
        <end position="529"/>
    </location>
</feature>
<dbReference type="Proteomes" id="UP000274483">
    <property type="component" value="Chromosome"/>
</dbReference>
<evidence type="ECO:0000256" key="4">
    <source>
        <dbReference type="ARBA" id="ARBA00022741"/>
    </source>
</evidence>
<evidence type="ECO:0000256" key="10">
    <source>
        <dbReference type="SAM" id="Phobius"/>
    </source>
</evidence>
<dbReference type="Pfam" id="PF13614">
    <property type="entry name" value="AAA_31"/>
    <property type="match status" value="1"/>
</dbReference>
<evidence type="ECO:0000256" key="8">
    <source>
        <dbReference type="ARBA" id="ARBA00051245"/>
    </source>
</evidence>
<dbReference type="SUPFAM" id="SSF52540">
    <property type="entry name" value="P-loop containing nucleoside triphosphate hydrolases"/>
    <property type="match status" value="1"/>
</dbReference>
<feature type="domain" description="AAA" evidence="11">
    <location>
        <begin position="604"/>
        <end position="735"/>
    </location>
</feature>